<evidence type="ECO:0000313" key="1">
    <source>
        <dbReference type="EMBL" id="MDX8416738.1"/>
    </source>
</evidence>
<dbReference type="EMBL" id="JALBUS010000003">
    <property type="protein sequence ID" value="MDX8416738.1"/>
    <property type="molecule type" value="Genomic_DNA"/>
</dbReference>
<proteinExistence type="predicted"/>
<gene>
    <name evidence="1" type="ORF">MOZ64_02615</name>
</gene>
<comment type="caution">
    <text evidence="1">The sequence shown here is derived from an EMBL/GenBank/DDBJ whole genome shotgun (WGS) entry which is preliminary data.</text>
</comment>
<dbReference type="RefSeq" id="WP_320325069.1">
    <property type="nucleotide sequence ID" value="NZ_JALBUS010000003.1"/>
</dbReference>
<organism evidence="1 2">
    <name type="scientific">Absicoccus intestinalis</name>
    <dbReference type="NCBI Taxonomy" id="2926319"/>
    <lineage>
        <taxon>Bacteria</taxon>
        <taxon>Bacillati</taxon>
        <taxon>Bacillota</taxon>
        <taxon>Erysipelotrichia</taxon>
        <taxon>Erysipelotrichales</taxon>
        <taxon>Erysipelotrichaceae</taxon>
        <taxon>Absicoccus</taxon>
    </lineage>
</organism>
<evidence type="ECO:0000313" key="2">
    <source>
        <dbReference type="Proteomes" id="UP001285244"/>
    </source>
</evidence>
<reference evidence="1 2" key="1">
    <citation type="submission" date="2022-03" db="EMBL/GenBank/DDBJ databases">
        <title>Novel taxa within the pig intestine.</title>
        <authorList>
            <person name="Wylensek D."/>
            <person name="Bishof K."/>
            <person name="Afrizal A."/>
            <person name="Clavel T."/>
        </authorList>
    </citation>
    <scope>NUCLEOTIDE SEQUENCE [LARGE SCALE GENOMIC DNA]</scope>
    <source>
        <strain evidence="1 2">Cla-KB-P134</strain>
    </source>
</reference>
<accession>A0ABU4WKE9</accession>
<name>A0ABU4WKE9_9FIRM</name>
<keyword evidence="2" id="KW-1185">Reference proteome</keyword>
<protein>
    <submittedName>
        <fullName evidence="1">Uncharacterized protein</fullName>
    </submittedName>
</protein>
<dbReference type="Proteomes" id="UP001285244">
    <property type="component" value="Unassembled WGS sequence"/>
</dbReference>
<sequence length="81" mass="8573">MSTGFANEGGLGDTALFAKATSPMPVAKAKAGYEGMEKGELNVTASLVGAQKIFMPLSPMMPKKMLMNNVYDMQLRGSANK</sequence>